<protein>
    <recommendedName>
        <fullName evidence="4">Zinc finger PMZ-type domain-containing protein</fullName>
    </recommendedName>
</protein>
<evidence type="ECO:0000313" key="6">
    <source>
        <dbReference type="Proteomes" id="UP001280121"/>
    </source>
</evidence>
<dbReference type="EMBL" id="JANJYI010000003">
    <property type="protein sequence ID" value="KAK2656517.1"/>
    <property type="molecule type" value="Genomic_DNA"/>
</dbReference>
<proteinExistence type="predicted"/>
<keyword evidence="3" id="KW-0862">Zinc</keyword>
<name>A0AAE0CMD4_9ROSI</name>
<dbReference type="Pfam" id="PF04434">
    <property type="entry name" value="SWIM"/>
    <property type="match status" value="1"/>
</dbReference>
<dbReference type="GO" id="GO:0008270">
    <property type="term" value="F:zinc ion binding"/>
    <property type="evidence" value="ECO:0007669"/>
    <property type="project" value="UniProtKB-KW"/>
</dbReference>
<evidence type="ECO:0000313" key="5">
    <source>
        <dbReference type="EMBL" id="KAK2656517.1"/>
    </source>
</evidence>
<evidence type="ECO:0000256" key="3">
    <source>
        <dbReference type="ARBA" id="ARBA00022833"/>
    </source>
</evidence>
<evidence type="ECO:0000256" key="1">
    <source>
        <dbReference type="ARBA" id="ARBA00022723"/>
    </source>
</evidence>
<comment type="caution">
    <text evidence="5">The sequence shown here is derived from an EMBL/GenBank/DDBJ whole genome shotgun (WGS) entry which is preliminary data.</text>
</comment>
<feature type="domain" description="Zinc finger PMZ-type" evidence="4">
    <location>
        <begin position="49"/>
        <end position="76"/>
    </location>
</feature>
<organism evidence="5 6">
    <name type="scientific">Dipteronia dyeriana</name>
    <dbReference type="NCBI Taxonomy" id="168575"/>
    <lineage>
        <taxon>Eukaryota</taxon>
        <taxon>Viridiplantae</taxon>
        <taxon>Streptophyta</taxon>
        <taxon>Embryophyta</taxon>
        <taxon>Tracheophyta</taxon>
        <taxon>Spermatophyta</taxon>
        <taxon>Magnoliopsida</taxon>
        <taxon>eudicotyledons</taxon>
        <taxon>Gunneridae</taxon>
        <taxon>Pentapetalae</taxon>
        <taxon>rosids</taxon>
        <taxon>malvids</taxon>
        <taxon>Sapindales</taxon>
        <taxon>Sapindaceae</taxon>
        <taxon>Hippocastanoideae</taxon>
        <taxon>Acereae</taxon>
        <taxon>Dipteronia</taxon>
    </lineage>
</organism>
<dbReference type="SMART" id="SM00575">
    <property type="entry name" value="ZnF_PMZ"/>
    <property type="match status" value="1"/>
</dbReference>
<dbReference type="Proteomes" id="UP001280121">
    <property type="component" value="Unassembled WGS sequence"/>
</dbReference>
<keyword evidence="1" id="KW-0479">Metal-binding</keyword>
<dbReference type="InterPro" id="IPR006564">
    <property type="entry name" value="Znf_PMZ"/>
</dbReference>
<keyword evidence="2" id="KW-0863">Zinc-finger</keyword>
<reference evidence="5" key="1">
    <citation type="journal article" date="2023" name="Plant J.">
        <title>Genome sequences and population genomics provide insights into the demographic history, inbreeding, and mutation load of two 'living fossil' tree species of Dipteronia.</title>
        <authorList>
            <person name="Feng Y."/>
            <person name="Comes H.P."/>
            <person name="Chen J."/>
            <person name="Zhu S."/>
            <person name="Lu R."/>
            <person name="Zhang X."/>
            <person name="Li P."/>
            <person name="Qiu J."/>
            <person name="Olsen K.M."/>
            <person name="Qiu Y."/>
        </authorList>
    </citation>
    <scope>NUCLEOTIDE SEQUENCE</scope>
    <source>
        <strain evidence="5">KIB01</strain>
    </source>
</reference>
<gene>
    <name evidence="5" type="ORF">Ddye_009569</name>
</gene>
<dbReference type="InterPro" id="IPR007527">
    <property type="entry name" value="Znf_SWIM"/>
</dbReference>
<sequence length="120" mass="13845">MNSILLPRLNAKIMKNGKESRNLTITAAENGEYELLGPSREYGVKLREYSCQCGYWQISEIPYSHAMAAISHYYGKSVLKDKVSEFVHNSLTKSVYLQTYRGMIHYIPYQRGDHTCLLVY</sequence>
<accession>A0AAE0CMD4</accession>
<evidence type="ECO:0000256" key="2">
    <source>
        <dbReference type="ARBA" id="ARBA00022771"/>
    </source>
</evidence>
<keyword evidence="6" id="KW-1185">Reference proteome</keyword>
<dbReference type="AlphaFoldDB" id="A0AAE0CMD4"/>
<evidence type="ECO:0000259" key="4">
    <source>
        <dbReference type="SMART" id="SM00575"/>
    </source>
</evidence>